<protein>
    <submittedName>
        <fullName evidence="1">Uncharacterized protein</fullName>
    </submittedName>
</protein>
<dbReference type="Gramene" id="ERN12851">
    <property type="protein sequence ID" value="ERN12851"/>
    <property type="gene ID" value="AMTR_s00172p00073980"/>
</dbReference>
<dbReference type="AlphaFoldDB" id="W1PY45"/>
<dbReference type="HOGENOM" id="CLU_2678211_0_0_1"/>
<evidence type="ECO:0000313" key="1">
    <source>
        <dbReference type="EMBL" id="ERN12851.1"/>
    </source>
</evidence>
<feature type="non-terminal residue" evidence="1">
    <location>
        <position position="1"/>
    </location>
</feature>
<organism evidence="1 2">
    <name type="scientific">Amborella trichopoda</name>
    <dbReference type="NCBI Taxonomy" id="13333"/>
    <lineage>
        <taxon>Eukaryota</taxon>
        <taxon>Viridiplantae</taxon>
        <taxon>Streptophyta</taxon>
        <taxon>Embryophyta</taxon>
        <taxon>Tracheophyta</taxon>
        <taxon>Spermatophyta</taxon>
        <taxon>Magnoliopsida</taxon>
        <taxon>Amborellales</taxon>
        <taxon>Amborellaceae</taxon>
        <taxon>Amborella</taxon>
    </lineage>
</organism>
<dbReference type="EMBL" id="KI392598">
    <property type="protein sequence ID" value="ERN12851.1"/>
    <property type="molecule type" value="Genomic_DNA"/>
</dbReference>
<evidence type="ECO:0000313" key="2">
    <source>
        <dbReference type="Proteomes" id="UP000017836"/>
    </source>
</evidence>
<dbReference type="Proteomes" id="UP000017836">
    <property type="component" value="Unassembled WGS sequence"/>
</dbReference>
<name>W1PY45_AMBTC</name>
<sequence>PSGTDTLLGQKPTRLKGGRIAIGSAMRQEVHAIRLLIKGLVKGVMTNQGSANSRSGWIRFINKGSKSYVLVSPDA</sequence>
<accession>W1PY45</accession>
<keyword evidence="2" id="KW-1185">Reference proteome</keyword>
<gene>
    <name evidence="1" type="ORF">AMTR_s00172p00073980</name>
</gene>
<proteinExistence type="predicted"/>
<reference evidence="2" key="1">
    <citation type="journal article" date="2013" name="Science">
        <title>The Amborella genome and the evolution of flowering plants.</title>
        <authorList>
            <consortium name="Amborella Genome Project"/>
        </authorList>
    </citation>
    <scope>NUCLEOTIDE SEQUENCE [LARGE SCALE GENOMIC DNA]</scope>
</reference>